<dbReference type="Proteomes" id="UP000237655">
    <property type="component" value="Chromosome"/>
</dbReference>
<protein>
    <recommendedName>
        <fullName evidence="2">WYL domain-containing protein</fullName>
    </recommendedName>
</protein>
<organism evidence="3 4">
    <name type="scientific">Pukyongiella litopenaei</name>
    <dbReference type="NCBI Taxonomy" id="2605946"/>
    <lineage>
        <taxon>Bacteria</taxon>
        <taxon>Pseudomonadati</taxon>
        <taxon>Pseudomonadota</taxon>
        <taxon>Alphaproteobacteria</taxon>
        <taxon>Rhodobacterales</taxon>
        <taxon>Paracoccaceae</taxon>
        <taxon>Pukyongiella</taxon>
    </lineage>
</organism>
<dbReference type="PROSITE" id="PS52050">
    <property type="entry name" value="WYL"/>
    <property type="match status" value="1"/>
</dbReference>
<proteinExistence type="predicted"/>
<dbReference type="InterPro" id="IPR026881">
    <property type="entry name" value="WYL_dom"/>
</dbReference>
<accession>A0A2S0MN97</accession>
<reference evidence="4" key="1">
    <citation type="submission" date="2018-03" db="EMBL/GenBank/DDBJ databases">
        <title>Genomic analysis of the strain SH-1 isolated from shrimp intestine.</title>
        <authorList>
            <person name="Kim Y.-S."/>
            <person name="Kim S.-E."/>
            <person name="Kim K.-H."/>
        </authorList>
    </citation>
    <scope>NUCLEOTIDE SEQUENCE [LARGE SCALE GENOMIC DNA]</scope>
    <source>
        <strain evidence="4">SH-1</strain>
    </source>
</reference>
<keyword evidence="1" id="KW-0472">Membrane</keyword>
<gene>
    <name evidence="3" type="ORF">C6Y53_06375</name>
</gene>
<keyword evidence="1" id="KW-0812">Transmembrane</keyword>
<keyword evidence="1" id="KW-1133">Transmembrane helix</keyword>
<sequence>MVDFVVFAFVVFCVWRLWVLLRRRKTDAQTEPWYHQPWIEAQKWTETADPPQNGNYATWDEALNRPVTDDIRFEIEYADREGEITNRTIRPEMIHIAGDRLYIEAYCETREETRTFLDSNIRATKNLQTGRNLSDLGAYLRSRY</sequence>
<evidence type="ECO:0000313" key="4">
    <source>
        <dbReference type="Proteomes" id="UP000237655"/>
    </source>
</evidence>
<dbReference type="KEGG" id="thas:C6Y53_06375"/>
<dbReference type="Pfam" id="PF13280">
    <property type="entry name" value="WYL"/>
    <property type="match status" value="1"/>
</dbReference>
<name>A0A2S0MN97_9RHOB</name>
<keyword evidence="4" id="KW-1185">Reference proteome</keyword>
<evidence type="ECO:0000259" key="2">
    <source>
        <dbReference type="Pfam" id="PF13280"/>
    </source>
</evidence>
<dbReference type="RefSeq" id="WP_106471683.1">
    <property type="nucleotide sequence ID" value="NZ_CP027665.1"/>
</dbReference>
<feature type="domain" description="WYL" evidence="2">
    <location>
        <begin position="63"/>
        <end position="122"/>
    </location>
</feature>
<feature type="transmembrane region" description="Helical" evidence="1">
    <location>
        <begin position="6"/>
        <end position="21"/>
    </location>
</feature>
<dbReference type="EMBL" id="CP027665">
    <property type="protein sequence ID" value="AVO37372.1"/>
    <property type="molecule type" value="Genomic_DNA"/>
</dbReference>
<evidence type="ECO:0000256" key="1">
    <source>
        <dbReference type="SAM" id="Phobius"/>
    </source>
</evidence>
<evidence type="ECO:0000313" key="3">
    <source>
        <dbReference type="EMBL" id="AVO37372.1"/>
    </source>
</evidence>
<dbReference type="AlphaFoldDB" id="A0A2S0MN97"/>